<dbReference type="RefSeq" id="WP_200312440.1">
    <property type="nucleotide sequence ID" value="NZ_JAENIM010000045.1"/>
</dbReference>
<keyword evidence="3" id="KW-0804">Transcription</keyword>
<evidence type="ECO:0000256" key="2">
    <source>
        <dbReference type="ARBA" id="ARBA00023125"/>
    </source>
</evidence>
<reference evidence="5" key="1">
    <citation type="submission" date="2021-01" db="EMBL/GenBank/DDBJ databases">
        <title>Modified the classification status of verrucomicrobia.</title>
        <authorList>
            <person name="Feng X."/>
        </authorList>
    </citation>
    <scope>NUCLEOTIDE SEQUENCE</scope>
    <source>
        <strain evidence="5">_KCTC 22039</strain>
    </source>
</reference>
<protein>
    <submittedName>
        <fullName evidence="5">Helix-turn-helix transcriptional regulator</fullName>
    </submittedName>
</protein>
<dbReference type="SMART" id="SM00342">
    <property type="entry name" value="HTH_ARAC"/>
    <property type="match status" value="1"/>
</dbReference>
<keyword evidence="6" id="KW-1185">Reference proteome</keyword>
<organism evidence="5 6">
    <name type="scientific">Persicirhabdus sediminis</name>
    <dbReference type="NCBI Taxonomy" id="454144"/>
    <lineage>
        <taxon>Bacteria</taxon>
        <taxon>Pseudomonadati</taxon>
        <taxon>Verrucomicrobiota</taxon>
        <taxon>Verrucomicrobiia</taxon>
        <taxon>Verrucomicrobiales</taxon>
        <taxon>Verrucomicrobiaceae</taxon>
        <taxon>Persicirhabdus</taxon>
    </lineage>
</organism>
<dbReference type="EMBL" id="JAENIM010000045">
    <property type="protein sequence ID" value="MBK1792428.1"/>
    <property type="molecule type" value="Genomic_DNA"/>
</dbReference>
<keyword evidence="2" id="KW-0238">DNA-binding</keyword>
<dbReference type="PRINTS" id="PR00032">
    <property type="entry name" value="HTHARAC"/>
</dbReference>
<evidence type="ECO:0000256" key="1">
    <source>
        <dbReference type="ARBA" id="ARBA00023015"/>
    </source>
</evidence>
<dbReference type="Proteomes" id="UP000624703">
    <property type="component" value="Unassembled WGS sequence"/>
</dbReference>
<dbReference type="AlphaFoldDB" id="A0A8J7MGL7"/>
<dbReference type="PANTHER" id="PTHR43280:SF2">
    <property type="entry name" value="HTH-TYPE TRANSCRIPTIONAL REGULATOR EXSA"/>
    <property type="match status" value="1"/>
</dbReference>
<sequence length="296" mass="33971">MKNTGEFYRFNQDDPELTDFPHIDVLGHIDIYDSSKIPLPMHLNDGIELCFIYKGHFQWQIVDKTYDLYPNTSSFTLPWQLHGSPLGYITRGELGWLVIKVESFSPSQNLKLGSWSQLTNAEQKWIGEILKNSPRPHINITPFLGELIDQLMNAIQMEHPFRSQIVNRALDNLLFHYADILSKAPTTTSADDFIPLLEEKINEDLSHRWQLSDLESISGYGKSQLNQLIKQHTGFSTMAFVNSLRIAEAQRLLKQTELPIAEVCVLAGFESSQHFSIIFKKFTGSSPRNFRKETNK</sequence>
<evidence type="ECO:0000313" key="6">
    <source>
        <dbReference type="Proteomes" id="UP000624703"/>
    </source>
</evidence>
<accession>A0A8J7MGL7</accession>
<dbReference type="Gene3D" id="1.10.10.60">
    <property type="entry name" value="Homeodomain-like"/>
    <property type="match status" value="1"/>
</dbReference>
<evidence type="ECO:0000259" key="4">
    <source>
        <dbReference type="PROSITE" id="PS01124"/>
    </source>
</evidence>
<evidence type="ECO:0000313" key="5">
    <source>
        <dbReference type="EMBL" id="MBK1792428.1"/>
    </source>
</evidence>
<dbReference type="InterPro" id="IPR018060">
    <property type="entry name" value="HTH_AraC"/>
</dbReference>
<dbReference type="Pfam" id="PF12833">
    <property type="entry name" value="HTH_18"/>
    <property type="match status" value="1"/>
</dbReference>
<dbReference type="GO" id="GO:0043565">
    <property type="term" value="F:sequence-specific DNA binding"/>
    <property type="evidence" value="ECO:0007669"/>
    <property type="project" value="InterPro"/>
</dbReference>
<dbReference type="SUPFAM" id="SSF46689">
    <property type="entry name" value="Homeodomain-like"/>
    <property type="match status" value="1"/>
</dbReference>
<feature type="domain" description="HTH araC/xylS-type" evidence="4">
    <location>
        <begin position="191"/>
        <end position="293"/>
    </location>
</feature>
<dbReference type="InterPro" id="IPR018062">
    <property type="entry name" value="HTH_AraC-typ_CS"/>
</dbReference>
<evidence type="ECO:0000256" key="3">
    <source>
        <dbReference type="ARBA" id="ARBA00023163"/>
    </source>
</evidence>
<dbReference type="PROSITE" id="PS00041">
    <property type="entry name" value="HTH_ARAC_FAMILY_1"/>
    <property type="match status" value="1"/>
</dbReference>
<dbReference type="PROSITE" id="PS01124">
    <property type="entry name" value="HTH_ARAC_FAMILY_2"/>
    <property type="match status" value="1"/>
</dbReference>
<keyword evidence="1" id="KW-0805">Transcription regulation</keyword>
<dbReference type="InterPro" id="IPR009057">
    <property type="entry name" value="Homeodomain-like_sf"/>
</dbReference>
<dbReference type="PANTHER" id="PTHR43280">
    <property type="entry name" value="ARAC-FAMILY TRANSCRIPTIONAL REGULATOR"/>
    <property type="match status" value="1"/>
</dbReference>
<proteinExistence type="predicted"/>
<name>A0A8J7MGL7_9BACT</name>
<gene>
    <name evidence="5" type="ORF">JIN82_14790</name>
</gene>
<dbReference type="GO" id="GO:0003700">
    <property type="term" value="F:DNA-binding transcription factor activity"/>
    <property type="evidence" value="ECO:0007669"/>
    <property type="project" value="InterPro"/>
</dbReference>
<dbReference type="InterPro" id="IPR020449">
    <property type="entry name" value="Tscrpt_reg_AraC-type_HTH"/>
</dbReference>
<comment type="caution">
    <text evidence="5">The sequence shown here is derived from an EMBL/GenBank/DDBJ whole genome shotgun (WGS) entry which is preliminary data.</text>
</comment>